<sequence>MNSITYHLSSPVIYALGWTLFHALWQGFALVLSTALLLHTLRSHSSVVRYRVGVMALLAQVVASAGTFGWYYKPIMPSTPITPDATLPMRSFAIHWQTVSQTLPWHKQIQFFLDAHLSQFVLIYLIGVALFGLRLTGGWLYLQHLSRTATQPVSDRWWELTNRLRSTLLIRSIVHVRESARIAVPMVVGTIKPVLLLPIGLATNLSMREIEAVLAHELAHVKRHDYAVNLLQSVMEVLYFFHPAIWWLSARVREEREHCCDDLAVEACGGDGRTLAQALARVEELRLAQSSMTPSLAMALTTKRQLLLHRVRRMLGVPTRPVVSNGSLAGLTLATLLLVSASVYAIQQQPKPRHKQPQATRKHKIDSNSEYGMVDSKKVSYVIWKGQKLPAARVARLQRQLDQVETGQLSLDNIPQSDRDILLTIIEKNNGFDSGMNALSEGLAHIDYDNIAVSAETGIEASLATLNKINYDNITNQALASLSQLQPLSDSLDRLRTLHQAQIDSLSRLMALQAKQMEALHRQMEKLRFPIEEFGRNQETLEWRKQRLLEERQRILEKRQQILNSSGDGKVKVDPVTIEKQLEQLEPEIKKQELGIGELDKQLEEAREKLETTRQPMEKLEREAEQLDRQMEKLSREMGRYSEGMARISLDDMDHSGFSYSRSTAPTRLFRAPRAPRAVRSRLATPAAPAVPSVHVSPVPAPAIAPVPSIAPAPARSRSAPPRAVPKVAPAPKPNK</sequence>
<dbReference type="KEGG" id="senf:GJR95_11020"/>
<feature type="domain" description="Peptidase M56" evidence="4">
    <location>
        <begin position="85"/>
        <end position="266"/>
    </location>
</feature>
<keyword evidence="3" id="KW-0812">Transmembrane</keyword>
<evidence type="ECO:0000256" key="2">
    <source>
        <dbReference type="SAM" id="MobiDB-lite"/>
    </source>
</evidence>
<evidence type="ECO:0000256" key="1">
    <source>
        <dbReference type="SAM" id="Coils"/>
    </source>
</evidence>
<keyword evidence="3" id="KW-1133">Transmembrane helix</keyword>
<dbReference type="Pfam" id="PF05569">
    <property type="entry name" value="Peptidase_M56"/>
    <property type="match status" value="1"/>
</dbReference>
<feature type="transmembrane region" description="Helical" evidence="3">
    <location>
        <begin position="322"/>
        <end position="346"/>
    </location>
</feature>
<feature type="transmembrane region" description="Helical" evidence="3">
    <location>
        <begin position="121"/>
        <end position="142"/>
    </location>
</feature>
<name>A0A6P1VV34_9BACT</name>
<evidence type="ECO:0000313" key="6">
    <source>
        <dbReference type="Proteomes" id="UP000464577"/>
    </source>
</evidence>
<keyword evidence="6" id="KW-1185">Reference proteome</keyword>
<feature type="transmembrane region" description="Helical" evidence="3">
    <location>
        <begin position="50"/>
        <end position="72"/>
    </location>
</feature>
<dbReference type="RefSeq" id="WP_162385912.1">
    <property type="nucleotide sequence ID" value="NZ_CP045997.1"/>
</dbReference>
<keyword evidence="3" id="KW-0472">Membrane</keyword>
<accession>A0A6P1VV34</accession>
<keyword evidence="1" id="KW-0175">Coiled coil</keyword>
<protein>
    <submittedName>
        <fullName evidence="5">M48 family metalloprotease</fullName>
    </submittedName>
</protein>
<dbReference type="GO" id="GO:0008237">
    <property type="term" value="F:metallopeptidase activity"/>
    <property type="evidence" value="ECO:0007669"/>
    <property type="project" value="UniProtKB-KW"/>
</dbReference>
<evidence type="ECO:0000259" key="4">
    <source>
        <dbReference type="Pfam" id="PF05569"/>
    </source>
</evidence>
<keyword evidence="5" id="KW-0378">Hydrolase</keyword>
<keyword evidence="5" id="KW-0482">Metalloprotease</keyword>
<evidence type="ECO:0000256" key="3">
    <source>
        <dbReference type="SAM" id="Phobius"/>
    </source>
</evidence>
<dbReference type="EMBL" id="CP045997">
    <property type="protein sequence ID" value="QHV95499.1"/>
    <property type="molecule type" value="Genomic_DNA"/>
</dbReference>
<dbReference type="PANTHER" id="PTHR34978:SF3">
    <property type="entry name" value="SLR0241 PROTEIN"/>
    <property type="match status" value="1"/>
</dbReference>
<reference evidence="5 6" key="1">
    <citation type="submission" date="2019-11" db="EMBL/GenBank/DDBJ databases">
        <title>Spirosoma endbachense sp. nov., isolated from a natural salt meadow.</title>
        <authorList>
            <person name="Rojas J."/>
            <person name="Ambika Manirajan B."/>
            <person name="Ratering S."/>
            <person name="Suarez C."/>
            <person name="Geissler-Plaum R."/>
            <person name="Schnell S."/>
        </authorList>
    </citation>
    <scope>NUCLEOTIDE SEQUENCE [LARGE SCALE GENOMIC DNA]</scope>
    <source>
        <strain evidence="5 6">I-24</strain>
    </source>
</reference>
<feature type="compositionally biased region" description="Low complexity" evidence="2">
    <location>
        <begin position="687"/>
        <end position="698"/>
    </location>
</feature>
<feature type="compositionally biased region" description="Low complexity" evidence="2">
    <location>
        <begin position="712"/>
        <end position="728"/>
    </location>
</feature>
<feature type="transmembrane region" description="Helical" evidence="3">
    <location>
        <begin position="12"/>
        <end position="38"/>
    </location>
</feature>
<feature type="coiled-coil region" evidence="1">
    <location>
        <begin position="589"/>
        <end position="644"/>
    </location>
</feature>
<proteinExistence type="predicted"/>
<dbReference type="Gene3D" id="3.30.2010.10">
    <property type="entry name" value="Metalloproteases ('zincins'), catalytic domain"/>
    <property type="match status" value="1"/>
</dbReference>
<dbReference type="GO" id="GO:0006508">
    <property type="term" value="P:proteolysis"/>
    <property type="evidence" value="ECO:0007669"/>
    <property type="project" value="UniProtKB-KW"/>
</dbReference>
<keyword evidence="5" id="KW-0645">Protease</keyword>
<feature type="region of interest" description="Disordered" evidence="2">
    <location>
        <begin position="687"/>
        <end position="736"/>
    </location>
</feature>
<gene>
    <name evidence="5" type="ORF">GJR95_11020</name>
</gene>
<dbReference type="PANTHER" id="PTHR34978">
    <property type="entry name" value="POSSIBLE SENSOR-TRANSDUCER PROTEIN BLAR"/>
    <property type="match status" value="1"/>
</dbReference>
<dbReference type="InterPro" id="IPR008756">
    <property type="entry name" value="Peptidase_M56"/>
</dbReference>
<dbReference type="AlphaFoldDB" id="A0A6P1VV34"/>
<feature type="compositionally biased region" description="Pro residues" evidence="2">
    <location>
        <begin position="699"/>
        <end position="711"/>
    </location>
</feature>
<evidence type="ECO:0000313" key="5">
    <source>
        <dbReference type="EMBL" id="QHV95499.1"/>
    </source>
</evidence>
<organism evidence="5 6">
    <name type="scientific">Spirosoma endbachense</name>
    <dbReference type="NCBI Taxonomy" id="2666025"/>
    <lineage>
        <taxon>Bacteria</taxon>
        <taxon>Pseudomonadati</taxon>
        <taxon>Bacteroidota</taxon>
        <taxon>Cytophagia</taxon>
        <taxon>Cytophagales</taxon>
        <taxon>Cytophagaceae</taxon>
        <taxon>Spirosoma</taxon>
    </lineage>
</organism>
<feature type="coiled-coil region" evidence="1">
    <location>
        <begin position="538"/>
        <end position="565"/>
    </location>
</feature>
<dbReference type="CDD" id="cd07341">
    <property type="entry name" value="M56_BlaR1_MecR1_like"/>
    <property type="match status" value="1"/>
</dbReference>
<dbReference type="InterPro" id="IPR052173">
    <property type="entry name" value="Beta-lactam_resp_regulator"/>
</dbReference>
<dbReference type="Proteomes" id="UP000464577">
    <property type="component" value="Chromosome"/>
</dbReference>